<organism evidence="2 3">
    <name type="scientific">Candidatus Vogelbacteria bacterium CG10_big_fil_rev_8_21_14_0_10_49_38</name>
    <dbReference type="NCBI Taxonomy" id="1975043"/>
    <lineage>
        <taxon>Bacteria</taxon>
        <taxon>Candidatus Vogeliibacteriota</taxon>
    </lineage>
</organism>
<gene>
    <name evidence="2" type="ORF">COV08_03585</name>
</gene>
<protein>
    <submittedName>
        <fullName evidence="2">Uncharacterized protein</fullName>
    </submittedName>
</protein>
<feature type="compositionally biased region" description="Basic and acidic residues" evidence="1">
    <location>
        <begin position="321"/>
        <end position="333"/>
    </location>
</feature>
<reference evidence="2 3" key="1">
    <citation type="submission" date="2017-09" db="EMBL/GenBank/DDBJ databases">
        <title>Depth-based differentiation of microbial function through sediment-hosted aquifers and enrichment of novel symbionts in the deep terrestrial subsurface.</title>
        <authorList>
            <person name="Probst A.J."/>
            <person name="Ladd B."/>
            <person name="Jarett J.K."/>
            <person name="Geller-Mcgrath D.E."/>
            <person name="Sieber C.M."/>
            <person name="Emerson J.B."/>
            <person name="Anantharaman K."/>
            <person name="Thomas B.C."/>
            <person name="Malmstrom R."/>
            <person name="Stieglmeier M."/>
            <person name="Klingl A."/>
            <person name="Woyke T."/>
            <person name="Ryan C.M."/>
            <person name="Banfield J.F."/>
        </authorList>
    </citation>
    <scope>NUCLEOTIDE SEQUENCE [LARGE SCALE GENOMIC DNA]</scope>
    <source>
        <strain evidence="2">CG10_big_fil_rev_8_21_14_0_10_49_38</strain>
    </source>
</reference>
<comment type="caution">
    <text evidence="2">The sequence shown here is derived from an EMBL/GenBank/DDBJ whole genome shotgun (WGS) entry which is preliminary data.</text>
</comment>
<feature type="compositionally biased region" description="Polar residues" evidence="1">
    <location>
        <begin position="278"/>
        <end position="287"/>
    </location>
</feature>
<name>A0A2H0RGY0_9BACT</name>
<feature type="region of interest" description="Disordered" evidence="1">
    <location>
        <begin position="213"/>
        <end position="308"/>
    </location>
</feature>
<accession>A0A2H0RGY0</accession>
<evidence type="ECO:0000256" key="1">
    <source>
        <dbReference type="SAM" id="MobiDB-lite"/>
    </source>
</evidence>
<dbReference type="EMBL" id="PCYK01000030">
    <property type="protein sequence ID" value="PIR45717.1"/>
    <property type="molecule type" value="Genomic_DNA"/>
</dbReference>
<evidence type="ECO:0000313" key="2">
    <source>
        <dbReference type="EMBL" id="PIR45717.1"/>
    </source>
</evidence>
<feature type="compositionally biased region" description="Polar residues" evidence="1">
    <location>
        <begin position="1"/>
        <end position="23"/>
    </location>
</feature>
<feature type="region of interest" description="Disordered" evidence="1">
    <location>
        <begin position="43"/>
        <end position="62"/>
    </location>
</feature>
<feature type="region of interest" description="Disordered" evidence="1">
    <location>
        <begin position="321"/>
        <end position="355"/>
    </location>
</feature>
<feature type="compositionally biased region" description="Basic and acidic residues" evidence="1">
    <location>
        <begin position="43"/>
        <end position="59"/>
    </location>
</feature>
<feature type="compositionally biased region" description="Polar residues" evidence="1">
    <location>
        <begin position="334"/>
        <end position="352"/>
    </location>
</feature>
<sequence length="390" mass="44975">MTDTTNDDQSNLARPSDDSNLSVNLGGREEKLRRAKIAMEGLDRTVRREAVEKEEEASTEKQQLNKILSSINHEKELLELTWVNLDDKRTGLKKALAPLLDTEDKIQSEEVELESKEEVTLSPAERRPIEEARWANQEKRHQVEQEKWLVEEKVAKIEQQIIELKDKYQTLINQEEEVRQKIQAIDESLLLQQEVLRQQHELAEQKKRQEILKQREEEKKRAEEATQAEKNRLAPAPEAKAPPTPPVDAAAEALKRVEQLRRQEEEKQKQETARFQAEQATPKTPSETPVAPEKPIMAKPEAKSEKQAAIKRALELERIKQENEEAERARRQPTETPQTTIEAIKAESQSGLTKPLRTLKSDLDAAVKNQQVDATDLDRLNKKTFPWFKQ</sequence>
<proteinExistence type="predicted"/>
<dbReference type="Proteomes" id="UP000230431">
    <property type="component" value="Unassembled WGS sequence"/>
</dbReference>
<feature type="compositionally biased region" description="Basic and acidic residues" evidence="1">
    <location>
        <begin position="213"/>
        <end position="232"/>
    </location>
</feature>
<feature type="region of interest" description="Disordered" evidence="1">
    <location>
        <begin position="1"/>
        <end position="30"/>
    </location>
</feature>
<dbReference type="AlphaFoldDB" id="A0A2H0RGY0"/>
<feature type="compositionally biased region" description="Basic and acidic residues" evidence="1">
    <location>
        <begin position="253"/>
        <end position="272"/>
    </location>
</feature>
<evidence type="ECO:0000313" key="3">
    <source>
        <dbReference type="Proteomes" id="UP000230431"/>
    </source>
</evidence>